<keyword evidence="3 16" id="KW-0813">Transport</keyword>
<dbReference type="STRING" id="72664.V4LHK2"/>
<dbReference type="EMBL" id="KI517464">
    <property type="protein sequence ID" value="ESQ43209.1"/>
    <property type="molecule type" value="Genomic_DNA"/>
</dbReference>
<feature type="domain" description="Cation-transporting P-type ATPase C-terminal" evidence="18">
    <location>
        <begin position="794"/>
        <end position="957"/>
    </location>
</feature>
<keyword evidence="8 16" id="KW-0106">Calcium</keyword>
<protein>
    <recommendedName>
        <fullName evidence="16">Calcium-transporting ATPase</fullName>
        <ecNumber evidence="16">7.2.2.10</ecNumber>
    </recommendedName>
</protein>
<dbReference type="GO" id="GO:0005524">
    <property type="term" value="F:ATP binding"/>
    <property type="evidence" value="ECO:0007669"/>
    <property type="project" value="UniProtKB-KW"/>
</dbReference>
<evidence type="ECO:0000259" key="18">
    <source>
        <dbReference type="Pfam" id="PF00689"/>
    </source>
</evidence>
<dbReference type="Pfam" id="PF00122">
    <property type="entry name" value="E1-E2_ATPase"/>
    <property type="match status" value="1"/>
</dbReference>
<dbReference type="KEGG" id="eus:EUTSA_v10012578mg"/>
<comment type="function">
    <text evidence="16">Catalyzes the hydrolysis of ATP coupled with the transport of calcium.</text>
</comment>
<evidence type="ECO:0000256" key="6">
    <source>
        <dbReference type="ARBA" id="ARBA00022723"/>
    </source>
</evidence>
<feature type="domain" description="P-type ATPase A" evidence="17">
    <location>
        <begin position="183"/>
        <end position="273"/>
    </location>
</feature>
<keyword evidence="5 16" id="KW-0812">Transmembrane</keyword>
<evidence type="ECO:0000256" key="10">
    <source>
        <dbReference type="ARBA" id="ARBA00022842"/>
    </source>
</evidence>
<keyword evidence="12 16" id="KW-1133">Transmembrane helix</keyword>
<dbReference type="SUPFAM" id="SSF81660">
    <property type="entry name" value="Metal cation-transporting ATPase, ATP-binding domain N"/>
    <property type="match status" value="1"/>
</dbReference>
<dbReference type="Gene3D" id="3.40.50.1000">
    <property type="entry name" value="HAD superfamily/HAD-like"/>
    <property type="match status" value="1"/>
</dbReference>
<dbReference type="PANTHER" id="PTHR24093">
    <property type="entry name" value="CATION TRANSPORTING ATPASE"/>
    <property type="match status" value="1"/>
</dbReference>
<dbReference type="InterPro" id="IPR036412">
    <property type="entry name" value="HAD-like_sf"/>
</dbReference>
<dbReference type="Proteomes" id="UP000030689">
    <property type="component" value="Unassembled WGS sequence"/>
</dbReference>
<evidence type="ECO:0000259" key="19">
    <source>
        <dbReference type="Pfam" id="PF00690"/>
    </source>
</evidence>
<evidence type="ECO:0000256" key="14">
    <source>
        <dbReference type="ARBA" id="ARBA00023136"/>
    </source>
</evidence>
<dbReference type="SUPFAM" id="SSF56784">
    <property type="entry name" value="HAD-like"/>
    <property type="match status" value="1"/>
</dbReference>
<dbReference type="GO" id="GO:0046872">
    <property type="term" value="F:metal ion binding"/>
    <property type="evidence" value="ECO:0007669"/>
    <property type="project" value="UniProtKB-KW"/>
</dbReference>
<feature type="transmembrane region" description="Helical" evidence="16">
    <location>
        <begin position="142"/>
        <end position="162"/>
    </location>
</feature>
<dbReference type="InterPro" id="IPR006408">
    <property type="entry name" value="P-type_ATPase_IIB"/>
</dbReference>
<dbReference type="OMA" id="WYMDGAN"/>
<evidence type="ECO:0000259" key="17">
    <source>
        <dbReference type="Pfam" id="PF00122"/>
    </source>
</evidence>
<dbReference type="PRINTS" id="PR00119">
    <property type="entry name" value="CATATPASE"/>
</dbReference>
<dbReference type="Gene3D" id="1.20.1110.10">
    <property type="entry name" value="Calcium-transporting ATPase, transmembrane domain"/>
    <property type="match status" value="1"/>
</dbReference>
<evidence type="ECO:0000313" key="21">
    <source>
        <dbReference type="Proteomes" id="UP000030689"/>
    </source>
</evidence>
<dbReference type="InterPro" id="IPR008250">
    <property type="entry name" value="ATPase_P-typ_transduc_dom_A_sf"/>
</dbReference>
<dbReference type="InterPro" id="IPR023299">
    <property type="entry name" value="ATPase_P-typ_cyto_dom_N"/>
</dbReference>
<evidence type="ECO:0000256" key="16">
    <source>
        <dbReference type="RuleBase" id="RU361146"/>
    </source>
</evidence>
<evidence type="ECO:0000256" key="13">
    <source>
        <dbReference type="ARBA" id="ARBA00023065"/>
    </source>
</evidence>
<accession>V4LHK2</accession>
<dbReference type="SUPFAM" id="SSF81665">
    <property type="entry name" value="Calcium ATPase, transmembrane domain M"/>
    <property type="match status" value="1"/>
</dbReference>
<evidence type="ECO:0000256" key="3">
    <source>
        <dbReference type="ARBA" id="ARBA00022448"/>
    </source>
</evidence>
<feature type="transmembrane region" description="Helical" evidence="16">
    <location>
        <begin position="108"/>
        <end position="130"/>
    </location>
</feature>
<feature type="domain" description="Cation-transporting P-type ATPase N-terminal" evidence="19">
    <location>
        <begin position="61"/>
        <end position="127"/>
    </location>
</feature>
<sequence length="973" mass="107261">MPGDSEVGFDGYYVSRAHDDVEVPQDLETATSVTGGFGIGLDELVQVVGGVHRLEALNQHNGVGGLSSLLKSDLKKGIDRRDDEILKRRQAFGSNTYPCKKGNTFWSFLWKASQFPPSLFIIIAAVMNYLLRMKGKAIHDGLYVEACVILATALGIVVKAITEFKQSRQFKKFSEEKRNVPLDVIRGGRRLSVSTYDIVVGDIVPLKNGCQVPADGVLCVANSLKIDEQEITGSHVTVQKDLINDPFLLSGSKVLEGIGTMLVTSVGINTEWGLKMENQHETDEEKPFQVYVKWLATSASWLVVSFASVACIVQLCRYFYGQTKKSDGTPMFILGNTTIDEATEFVITSLSFGIATIIVAVPVGLSIAVLLNLANTTRKMMADNAMVQRHSACERMGSVTHVLCHKTGILTSNQMSVVDVWAGGIRMQDRNDDSYDMDNVSQLPSILKELIVEGIAHNTNGSVVFETGVTEPKLYGSSTEQAILSWGNKLGMKFDEARSASLPYPIPFNPNKKYGGVALQLGTRAHVHWKGSAKVILNSCKWYMDGANNRIAIDEQKGEIEGIIRDMCMGGLRCAALAYQSYEQGSLPTTEEERSKLPQDLVLLAIIGIKDSVRPGTRNAIQMCNSGGVKVRMVTEDDILTAQAIANDCGILEDSSNTNIMTGAQFRDLSDHDREQIAPKISVLAQASPTDSLLFVKTLQEKGYVVAATGMGIHDTKTLRAADVSLAMGIGGTAAAKENSDIIILDDNFVTVLKVIQWCRSLYTNIQRYVLFRLTVSVSTVAICVVEVVFYDAFPLHAVKLLLLNLIIDIVGALALAYRPTARHLMEKPPISIRDPLITKAMWSKLVIQVIYVVQTLAFLGSDSILTLKHGHTGDAEKVKNTFKFNSLVFCLVFNEFEIRNGDQIFREILRDNMFLITMMSTIIVQIIAIELLGIFNPAVRLGLIKWRTSILQGFISQFATRFPFEVFHYYRN</sequence>
<keyword evidence="13 16" id="KW-0406">Ion transport</keyword>
<comment type="catalytic activity">
    <reaction evidence="15 16">
        <text>Ca(2+)(in) + ATP + H2O = Ca(2+)(out) + ADP + phosphate + H(+)</text>
        <dbReference type="Rhea" id="RHEA:18105"/>
        <dbReference type="ChEBI" id="CHEBI:15377"/>
        <dbReference type="ChEBI" id="CHEBI:15378"/>
        <dbReference type="ChEBI" id="CHEBI:29108"/>
        <dbReference type="ChEBI" id="CHEBI:30616"/>
        <dbReference type="ChEBI" id="CHEBI:43474"/>
        <dbReference type="ChEBI" id="CHEBI:456216"/>
        <dbReference type="EC" id="7.2.2.10"/>
    </reaction>
</comment>
<dbReference type="Gramene" id="ESQ43209">
    <property type="protein sequence ID" value="ESQ43209"/>
    <property type="gene ID" value="EUTSA_v10012578mg"/>
</dbReference>
<proteinExistence type="inferred from homology"/>
<comment type="similarity">
    <text evidence="2 16">Belongs to the cation transport ATPase (P-type) (TC 3.A.3) family. Type IIB subfamily.</text>
</comment>
<dbReference type="EC" id="7.2.2.10" evidence="16"/>
<evidence type="ECO:0000256" key="8">
    <source>
        <dbReference type="ARBA" id="ARBA00022837"/>
    </source>
</evidence>
<dbReference type="Pfam" id="PF00689">
    <property type="entry name" value="Cation_ATPase_C"/>
    <property type="match status" value="1"/>
</dbReference>
<evidence type="ECO:0000256" key="7">
    <source>
        <dbReference type="ARBA" id="ARBA00022741"/>
    </source>
</evidence>
<evidence type="ECO:0000256" key="2">
    <source>
        <dbReference type="ARBA" id="ARBA00006124"/>
    </source>
</evidence>
<dbReference type="GO" id="GO:0016887">
    <property type="term" value="F:ATP hydrolysis activity"/>
    <property type="evidence" value="ECO:0007669"/>
    <property type="project" value="InterPro"/>
</dbReference>
<evidence type="ECO:0000256" key="1">
    <source>
        <dbReference type="ARBA" id="ARBA00004141"/>
    </source>
</evidence>
<dbReference type="eggNOG" id="KOG0204">
    <property type="taxonomic scope" value="Eukaryota"/>
</dbReference>
<keyword evidence="4 16" id="KW-0109">Calcium transport</keyword>
<evidence type="ECO:0000256" key="4">
    <source>
        <dbReference type="ARBA" id="ARBA00022568"/>
    </source>
</evidence>
<dbReference type="GO" id="GO:0005886">
    <property type="term" value="C:plasma membrane"/>
    <property type="evidence" value="ECO:0007669"/>
    <property type="project" value="TreeGrafter"/>
</dbReference>
<comment type="caution">
    <text evidence="16">Lacks conserved residue(s) required for the propagation of feature annotation.</text>
</comment>
<dbReference type="GO" id="GO:0005388">
    <property type="term" value="F:P-type calcium transporter activity"/>
    <property type="evidence" value="ECO:0007669"/>
    <property type="project" value="UniProtKB-EC"/>
</dbReference>
<keyword evidence="10" id="KW-0460">Magnesium</keyword>
<feature type="transmembrane region" description="Helical" evidence="16">
    <location>
        <begin position="914"/>
        <end position="936"/>
    </location>
</feature>
<dbReference type="AlphaFoldDB" id="V4LHK2"/>
<dbReference type="Gene3D" id="2.70.150.10">
    <property type="entry name" value="Calcium-transporting ATPase, cytoplasmic transduction domain A"/>
    <property type="match status" value="1"/>
</dbReference>
<evidence type="ECO:0000313" key="20">
    <source>
        <dbReference type="EMBL" id="ESQ43209.1"/>
    </source>
</evidence>
<dbReference type="PANTHER" id="PTHR24093:SF514">
    <property type="entry name" value="CALCIUM-TRANSPORTING ATPASE"/>
    <property type="match status" value="1"/>
</dbReference>
<keyword evidence="7 16" id="KW-0547">Nucleotide-binding</keyword>
<evidence type="ECO:0000256" key="12">
    <source>
        <dbReference type="ARBA" id="ARBA00022989"/>
    </source>
</evidence>
<evidence type="ECO:0000256" key="15">
    <source>
        <dbReference type="ARBA" id="ARBA00048694"/>
    </source>
</evidence>
<dbReference type="InterPro" id="IPR006068">
    <property type="entry name" value="ATPase_P-typ_cation-transptr_C"/>
</dbReference>
<keyword evidence="14 16" id="KW-0472">Membrane</keyword>
<dbReference type="InterPro" id="IPR004014">
    <property type="entry name" value="ATPase_P-typ_cation-transptr_N"/>
</dbReference>
<keyword evidence="9 16" id="KW-0067">ATP-binding</keyword>
<evidence type="ECO:0000256" key="9">
    <source>
        <dbReference type="ARBA" id="ARBA00022840"/>
    </source>
</evidence>
<dbReference type="SUPFAM" id="SSF81653">
    <property type="entry name" value="Calcium ATPase, transduction domain A"/>
    <property type="match status" value="1"/>
</dbReference>
<dbReference type="GO" id="GO:0005516">
    <property type="term" value="F:calmodulin binding"/>
    <property type="evidence" value="ECO:0007669"/>
    <property type="project" value="UniProtKB-KW"/>
</dbReference>
<evidence type="ECO:0000256" key="11">
    <source>
        <dbReference type="ARBA" id="ARBA00022860"/>
    </source>
</evidence>
<dbReference type="Pfam" id="PF13246">
    <property type="entry name" value="Cation_ATPase"/>
    <property type="match status" value="1"/>
</dbReference>
<keyword evidence="21" id="KW-1185">Reference proteome</keyword>
<dbReference type="NCBIfam" id="TIGR01494">
    <property type="entry name" value="ATPase_P-type"/>
    <property type="match status" value="1"/>
</dbReference>
<reference evidence="20 21" key="1">
    <citation type="journal article" date="2013" name="Front. Plant Sci.">
        <title>The Reference Genome of the Halophytic Plant Eutrema salsugineum.</title>
        <authorList>
            <person name="Yang R."/>
            <person name="Jarvis D.E."/>
            <person name="Chen H."/>
            <person name="Beilstein M.A."/>
            <person name="Grimwood J."/>
            <person name="Jenkins J."/>
            <person name="Shu S."/>
            <person name="Prochnik S."/>
            <person name="Xin M."/>
            <person name="Ma C."/>
            <person name="Schmutz J."/>
            <person name="Wing R.A."/>
            <person name="Mitchell-Olds T."/>
            <person name="Schumaker K.S."/>
            <person name="Wang X."/>
        </authorList>
    </citation>
    <scope>NUCLEOTIDE SEQUENCE [LARGE SCALE GENOMIC DNA]</scope>
</reference>
<organism evidence="20 21">
    <name type="scientific">Eutrema salsugineum</name>
    <name type="common">Saltwater cress</name>
    <name type="synonym">Sisymbrium salsugineum</name>
    <dbReference type="NCBI Taxonomy" id="72664"/>
    <lineage>
        <taxon>Eukaryota</taxon>
        <taxon>Viridiplantae</taxon>
        <taxon>Streptophyta</taxon>
        <taxon>Embryophyta</taxon>
        <taxon>Tracheophyta</taxon>
        <taxon>Spermatophyta</taxon>
        <taxon>Magnoliopsida</taxon>
        <taxon>eudicotyledons</taxon>
        <taxon>Gunneridae</taxon>
        <taxon>Pentapetalae</taxon>
        <taxon>rosids</taxon>
        <taxon>malvids</taxon>
        <taxon>Brassicales</taxon>
        <taxon>Brassicaceae</taxon>
        <taxon>Eutremeae</taxon>
        <taxon>Eutrema</taxon>
    </lineage>
</organism>
<keyword evidence="11" id="KW-0112">Calmodulin-binding</keyword>
<feature type="transmembrane region" description="Helical" evidence="16">
    <location>
        <begin position="770"/>
        <end position="791"/>
    </location>
</feature>
<dbReference type="Gene3D" id="3.40.1110.10">
    <property type="entry name" value="Calcium-transporting ATPase, cytoplasmic domain N"/>
    <property type="match status" value="1"/>
</dbReference>
<dbReference type="NCBIfam" id="TIGR01517">
    <property type="entry name" value="ATPase-IIB_Ca"/>
    <property type="match status" value="1"/>
</dbReference>
<name>V4LHK2_EUTSA</name>
<dbReference type="InterPro" id="IPR059000">
    <property type="entry name" value="ATPase_P-type_domA"/>
</dbReference>
<dbReference type="InterPro" id="IPR023298">
    <property type="entry name" value="ATPase_P-typ_TM_dom_sf"/>
</dbReference>
<comment type="subcellular location">
    <subcellularLocation>
        <location evidence="1 16">Membrane</location>
        <topology evidence="1 16">Multi-pass membrane protein</topology>
    </subcellularLocation>
</comment>
<gene>
    <name evidence="20" type="ORF">EUTSA_v10012578mg</name>
</gene>
<dbReference type="InterPro" id="IPR001757">
    <property type="entry name" value="P_typ_ATPase"/>
</dbReference>
<feature type="transmembrane region" description="Helical" evidence="16">
    <location>
        <begin position="299"/>
        <end position="320"/>
    </location>
</feature>
<evidence type="ECO:0000256" key="5">
    <source>
        <dbReference type="ARBA" id="ARBA00022692"/>
    </source>
</evidence>
<feature type="transmembrane region" description="Helical" evidence="16">
    <location>
        <begin position="345"/>
        <end position="371"/>
    </location>
</feature>
<dbReference type="Pfam" id="PF00690">
    <property type="entry name" value="Cation_ATPase_N"/>
    <property type="match status" value="1"/>
</dbReference>
<feature type="transmembrane region" description="Helical" evidence="16">
    <location>
        <begin position="797"/>
        <end position="818"/>
    </location>
</feature>
<keyword evidence="6" id="KW-0479">Metal-binding</keyword>
<dbReference type="InterPro" id="IPR023214">
    <property type="entry name" value="HAD_sf"/>
</dbReference>